<dbReference type="EMBL" id="LR778301">
    <property type="protein sequence ID" value="CAB1370775.1"/>
    <property type="molecule type" value="Genomic_DNA"/>
</dbReference>
<gene>
    <name evidence="1" type="ORF">DENOEST_3621</name>
</gene>
<dbReference type="Proteomes" id="UP000515733">
    <property type="component" value="Chromosome"/>
</dbReference>
<protein>
    <submittedName>
        <fullName evidence="1">Uncharacterized protein</fullName>
    </submittedName>
</protein>
<evidence type="ECO:0000313" key="2">
    <source>
        <dbReference type="Proteomes" id="UP000515733"/>
    </source>
</evidence>
<name>A0A6S6Y2M0_9PROT</name>
<proteinExistence type="predicted"/>
<sequence>MKFVCGSFCRIPHCSNNCGYNIFVTSLKRCPFT</sequence>
<organism evidence="1 2">
    <name type="scientific">Denitratisoma oestradiolicum</name>
    <dbReference type="NCBI Taxonomy" id="311182"/>
    <lineage>
        <taxon>Bacteria</taxon>
        <taxon>Pseudomonadati</taxon>
        <taxon>Pseudomonadota</taxon>
        <taxon>Betaproteobacteria</taxon>
        <taxon>Nitrosomonadales</taxon>
        <taxon>Sterolibacteriaceae</taxon>
        <taxon>Denitratisoma</taxon>
    </lineage>
</organism>
<evidence type="ECO:0000313" key="1">
    <source>
        <dbReference type="EMBL" id="CAB1370775.1"/>
    </source>
</evidence>
<dbReference type="AlphaFoldDB" id="A0A6S6Y2M0"/>
<dbReference type="KEGG" id="doe:DENOEST_3621"/>
<reference evidence="1 2" key="1">
    <citation type="submission" date="2020-03" db="EMBL/GenBank/DDBJ databases">
        <authorList>
            <consortium name="Genoscope - CEA"/>
            <person name="William W."/>
        </authorList>
    </citation>
    <scope>NUCLEOTIDE SEQUENCE [LARGE SCALE GENOMIC DNA]</scope>
    <source>
        <strain evidence="2">DSM 16959</strain>
    </source>
</reference>
<keyword evidence="2" id="KW-1185">Reference proteome</keyword>
<accession>A0A6S6Y2M0</accession>